<reference evidence="10" key="1">
    <citation type="submission" date="2017-06" db="EMBL/GenBank/DDBJ databases">
        <authorList>
            <person name="Varghese N."/>
            <person name="Submissions S."/>
        </authorList>
    </citation>
    <scope>NUCLEOTIDE SEQUENCE [LARGE SCALE GENOMIC DNA]</scope>
    <source>
        <strain evidence="10">NKM1</strain>
    </source>
</reference>
<dbReference type="AlphaFoldDB" id="A0A239JXW3"/>
<keyword evidence="4 7" id="KW-0133">Cell shape</keyword>
<comment type="pathway">
    <text evidence="1 7">Cell wall biogenesis; peptidoglycan biosynthesis.</text>
</comment>
<gene>
    <name evidence="9" type="ORF">SAMN06296052_12443</name>
</gene>
<dbReference type="GO" id="GO:0004180">
    <property type="term" value="F:carboxypeptidase activity"/>
    <property type="evidence" value="ECO:0007669"/>
    <property type="project" value="UniProtKB-ARBA"/>
</dbReference>
<dbReference type="InterPro" id="IPR005490">
    <property type="entry name" value="LD_TPept_cat_dom"/>
</dbReference>
<evidence type="ECO:0000313" key="9">
    <source>
        <dbReference type="EMBL" id="SNT10499.1"/>
    </source>
</evidence>
<dbReference type="Gene3D" id="2.40.440.10">
    <property type="entry name" value="L,D-transpeptidase catalytic domain-like"/>
    <property type="match status" value="1"/>
</dbReference>
<dbReference type="InterPro" id="IPR038063">
    <property type="entry name" value="Transpep_catalytic_dom"/>
</dbReference>
<feature type="active site" description="Proton donor/acceptor" evidence="7">
    <location>
        <position position="299"/>
    </location>
</feature>
<feature type="domain" description="L,D-TPase catalytic" evidence="8">
    <location>
        <begin position="161"/>
        <end position="345"/>
    </location>
</feature>
<dbReference type="GO" id="GO:0009252">
    <property type="term" value="P:peptidoglycan biosynthetic process"/>
    <property type="evidence" value="ECO:0007669"/>
    <property type="project" value="UniProtKB-UniPathway"/>
</dbReference>
<dbReference type="InterPro" id="IPR002477">
    <property type="entry name" value="Peptidoglycan-bd-like"/>
</dbReference>
<dbReference type="Pfam" id="PF01471">
    <property type="entry name" value="PG_binding_1"/>
    <property type="match status" value="1"/>
</dbReference>
<keyword evidence="10" id="KW-1185">Reference proteome</keyword>
<dbReference type="Pfam" id="PF03734">
    <property type="entry name" value="YkuD"/>
    <property type="match status" value="1"/>
</dbReference>
<dbReference type="InterPro" id="IPR036366">
    <property type="entry name" value="PGBDSf"/>
</dbReference>
<dbReference type="OrthoDB" id="9778545at2"/>
<dbReference type="RefSeq" id="WP_089321105.1">
    <property type="nucleotide sequence ID" value="NZ_FZOQ01000024.1"/>
</dbReference>
<dbReference type="InterPro" id="IPR036365">
    <property type="entry name" value="PGBD-like_sf"/>
</dbReference>
<keyword evidence="5 7" id="KW-0573">Peptidoglycan synthesis</keyword>
<dbReference type="GO" id="GO:0008360">
    <property type="term" value="P:regulation of cell shape"/>
    <property type="evidence" value="ECO:0007669"/>
    <property type="project" value="UniProtKB-UniRule"/>
</dbReference>
<dbReference type="InterPro" id="IPR052905">
    <property type="entry name" value="LD-transpeptidase_YkuD-like"/>
</dbReference>
<dbReference type="PROSITE" id="PS52029">
    <property type="entry name" value="LD_TPASE"/>
    <property type="match status" value="1"/>
</dbReference>
<evidence type="ECO:0000256" key="3">
    <source>
        <dbReference type="ARBA" id="ARBA00022679"/>
    </source>
</evidence>
<feature type="active site" description="Nucleophile" evidence="7">
    <location>
        <position position="318"/>
    </location>
</feature>
<dbReference type="PANTHER" id="PTHR41533">
    <property type="entry name" value="L,D-TRANSPEPTIDASE HI_1667-RELATED"/>
    <property type="match status" value="1"/>
</dbReference>
<accession>A0A239JXW3</accession>
<keyword evidence="6 7" id="KW-0961">Cell wall biogenesis/degradation</keyword>
<organism evidence="9 10">
    <name type="scientific">Pontibacter ummariensis</name>
    <dbReference type="NCBI Taxonomy" id="1610492"/>
    <lineage>
        <taxon>Bacteria</taxon>
        <taxon>Pseudomonadati</taxon>
        <taxon>Bacteroidota</taxon>
        <taxon>Cytophagia</taxon>
        <taxon>Cytophagales</taxon>
        <taxon>Hymenobacteraceae</taxon>
        <taxon>Pontibacter</taxon>
    </lineage>
</organism>
<dbReference type="GO" id="GO:0016740">
    <property type="term" value="F:transferase activity"/>
    <property type="evidence" value="ECO:0007669"/>
    <property type="project" value="UniProtKB-KW"/>
</dbReference>
<dbReference type="Gene3D" id="1.10.101.10">
    <property type="entry name" value="PGBD-like superfamily/PGBD"/>
    <property type="match status" value="1"/>
</dbReference>
<evidence type="ECO:0000256" key="4">
    <source>
        <dbReference type="ARBA" id="ARBA00022960"/>
    </source>
</evidence>
<comment type="similarity">
    <text evidence="2">Belongs to the YkuD family.</text>
</comment>
<evidence type="ECO:0000313" key="10">
    <source>
        <dbReference type="Proteomes" id="UP000198432"/>
    </source>
</evidence>
<dbReference type="UniPathway" id="UPA00219"/>
<dbReference type="Proteomes" id="UP000198432">
    <property type="component" value="Unassembled WGS sequence"/>
</dbReference>
<name>A0A239JXW3_9BACT</name>
<dbReference type="EMBL" id="FZOQ01000024">
    <property type="protein sequence ID" value="SNT10499.1"/>
    <property type="molecule type" value="Genomic_DNA"/>
</dbReference>
<evidence type="ECO:0000256" key="2">
    <source>
        <dbReference type="ARBA" id="ARBA00005992"/>
    </source>
</evidence>
<sequence>MTEPLVQMKLLYWCSIWMLFLTNSDRTFKSAQKQARVQPQHERLQQALQQYQQLAEQENWAYFPDNLCLQARDSNAYVLDLRKNLRLTGDLPLPEAPLSAVFDNTLTSAVKKFQQRHGLRADGIVGYETVQELNVPLSLRVRQIELNLKRWQDFAANPVQPKVFVNIPDYTLHLLDNSQKTVWTTRVVVGHVGKAYQTVSLEGLLSYLVLNPSWNVPASIVRREIIPILKEDIGYLERNHMSLYQLQGNQKIKIPAHAVDWQTADPTRDNLFVVQEPGSWNALGRVKFIFPNPYAIYLHDTPAKALFSQGKRAYSHGCIRVQYPDSLAAYLLSDLWGKPTDIQALWRNTAPDKIVRLPEPTPVKLGYYTCWVDDKGILQFRRDIYQLDNVVASEPHL</sequence>
<dbReference type="CDD" id="cd16913">
    <property type="entry name" value="YkuD_like"/>
    <property type="match status" value="1"/>
</dbReference>
<evidence type="ECO:0000256" key="5">
    <source>
        <dbReference type="ARBA" id="ARBA00022984"/>
    </source>
</evidence>
<evidence type="ECO:0000256" key="7">
    <source>
        <dbReference type="PROSITE-ProRule" id="PRU01373"/>
    </source>
</evidence>
<dbReference type="PANTHER" id="PTHR41533:SF2">
    <property type="entry name" value="BLR7131 PROTEIN"/>
    <property type="match status" value="1"/>
</dbReference>
<dbReference type="SUPFAM" id="SSF47090">
    <property type="entry name" value="PGBD-like"/>
    <property type="match status" value="1"/>
</dbReference>
<protein>
    <submittedName>
        <fullName evidence="9">Putative peptidoglycan binding domain-containing protein</fullName>
    </submittedName>
</protein>
<evidence type="ECO:0000256" key="6">
    <source>
        <dbReference type="ARBA" id="ARBA00023316"/>
    </source>
</evidence>
<evidence type="ECO:0000259" key="8">
    <source>
        <dbReference type="PROSITE" id="PS52029"/>
    </source>
</evidence>
<dbReference type="GO" id="GO:0071555">
    <property type="term" value="P:cell wall organization"/>
    <property type="evidence" value="ECO:0007669"/>
    <property type="project" value="UniProtKB-UniRule"/>
</dbReference>
<proteinExistence type="inferred from homology"/>
<keyword evidence="3" id="KW-0808">Transferase</keyword>
<evidence type="ECO:0000256" key="1">
    <source>
        <dbReference type="ARBA" id="ARBA00004752"/>
    </source>
</evidence>
<dbReference type="SUPFAM" id="SSF141523">
    <property type="entry name" value="L,D-transpeptidase catalytic domain-like"/>
    <property type="match status" value="1"/>
</dbReference>